<feature type="repeat" description="ANK" evidence="3">
    <location>
        <begin position="787"/>
        <end position="819"/>
    </location>
</feature>
<dbReference type="EMBL" id="JADNRY010000224">
    <property type="protein sequence ID" value="KAF9060862.1"/>
    <property type="molecule type" value="Genomic_DNA"/>
</dbReference>
<evidence type="ECO:0000259" key="6">
    <source>
        <dbReference type="Pfam" id="PF24883"/>
    </source>
</evidence>
<dbReference type="Proteomes" id="UP000772434">
    <property type="component" value="Unassembled WGS sequence"/>
</dbReference>
<dbReference type="SUPFAM" id="SSF52540">
    <property type="entry name" value="P-loop containing nucleoside triphosphate hydrolases"/>
    <property type="match status" value="1"/>
</dbReference>
<dbReference type="SMART" id="SM00248">
    <property type="entry name" value="ANK"/>
    <property type="match status" value="11"/>
</dbReference>
<evidence type="ECO:0000256" key="1">
    <source>
        <dbReference type="ARBA" id="ARBA00022737"/>
    </source>
</evidence>
<feature type="domain" description="GPI inositol-deacylase winged helix" evidence="5">
    <location>
        <begin position="316"/>
        <end position="392"/>
    </location>
</feature>
<feature type="repeat" description="ANK" evidence="3">
    <location>
        <begin position="886"/>
        <end position="918"/>
    </location>
</feature>
<dbReference type="AlphaFoldDB" id="A0A9P5PCW2"/>
<dbReference type="PROSITE" id="PS50297">
    <property type="entry name" value="ANK_REP_REGION"/>
    <property type="match status" value="2"/>
</dbReference>
<dbReference type="OrthoDB" id="448455at2759"/>
<feature type="region of interest" description="Disordered" evidence="4">
    <location>
        <begin position="1"/>
        <end position="27"/>
    </location>
</feature>
<dbReference type="InterPro" id="IPR054471">
    <property type="entry name" value="GPIID_WHD"/>
</dbReference>
<dbReference type="Pfam" id="PF22939">
    <property type="entry name" value="WHD_GPIID"/>
    <property type="match status" value="1"/>
</dbReference>
<dbReference type="Pfam" id="PF00023">
    <property type="entry name" value="Ank"/>
    <property type="match status" value="1"/>
</dbReference>
<feature type="repeat" description="ANK" evidence="3">
    <location>
        <begin position="609"/>
        <end position="641"/>
    </location>
</feature>
<keyword evidence="2 3" id="KW-0040">ANK repeat</keyword>
<dbReference type="Pfam" id="PF13637">
    <property type="entry name" value="Ank_4"/>
    <property type="match status" value="1"/>
</dbReference>
<evidence type="ECO:0000259" key="5">
    <source>
        <dbReference type="Pfam" id="PF22939"/>
    </source>
</evidence>
<dbReference type="PROSITE" id="PS50088">
    <property type="entry name" value="ANK_REPEAT"/>
    <property type="match status" value="6"/>
</dbReference>
<dbReference type="Pfam" id="PF24883">
    <property type="entry name" value="NPHP3_N"/>
    <property type="match status" value="1"/>
</dbReference>
<gene>
    <name evidence="7" type="ORF">BDP27DRAFT_1429568</name>
</gene>
<dbReference type="Gene3D" id="1.25.40.20">
    <property type="entry name" value="Ankyrin repeat-containing domain"/>
    <property type="match status" value="4"/>
</dbReference>
<dbReference type="PANTHER" id="PTHR24198:SF165">
    <property type="entry name" value="ANKYRIN REPEAT-CONTAINING PROTEIN-RELATED"/>
    <property type="match status" value="1"/>
</dbReference>
<feature type="compositionally biased region" description="Basic and acidic residues" evidence="4">
    <location>
        <begin position="1"/>
        <end position="12"/>
    </location>
</feature>
<protein>
    <submittedName>
        <fullName evidence="7">Ankyrin repeat-containing domain protein</fullName>
    </submittedName>
</protein>
<keyword evidence="1" id="KW-0677">Repeat</keyword>
<comment type="caution">
    <text evidence="7">The sequence shown here is derived from an EMBL/GenBank/DDBJ whole genome shotgun (WGS) entry which is preliminary data.</text>
</comment>
<feature type="repeat" description="ANK" evidence="3">
    <location>
        <begin position="824"/>
        <end position="852"/>
    </location>
</feature>
<dbReference type="InterPro" id="IPR027417">
    <property type="entry name" value="P-loop_NTPase"/>
</dbReference>
<feature type="repeat" description="ANK" evidence="3">
    <location>
        <begin position="754"/>
        <end position="786"/>
    </location>
</feature>
<reference evidence="7" key="1">
    <citation type="submission" date="2020-11" db="EMBL/GenBank/DDBJ databases">
        <authorList>
            <consortium name="DOE Joint Genome Institute"/>
            <person name="Ahrendt S."/>
            <person name="Riley R."/>
            <person name="Andreopoulos W."/>
            <person name="Labutti K."/>
            <person name="Pangilinan J."/>
            <person name="Ruiz-Duenas F.J."/>
            <person name="Barrasa J.M."/>
            <person name="Sanchez-Garcia M."/>
            <person name="Camarero S."/>
            <person name="Miyauchi S."/>
            <person name="Serrano A."/>
            <person name="Linde D."/>
            <person name="Babiker R."/>
            <person name="Drula E."/>
            <person name="Ayuso-Fernandez I."/>
            <person name="Pacheco R."/>
            <person name="Padilla G."/>
            <person name="Ferreira P."/>
            <person name="Barriuso J."/>
            <person name="Kellner H."/>
            <person name="Castanera R."/>
            <person name="Alfaro M."/>
            <person name="Ramirez L."/>
            <person name="Pisabarro A.G."/>
            <person name="Kuo A."/>
            <person name="Tritt A."/>
            <person name="Lipzen A."/>
            <person name="He G."/>
            <person name="Yan M."/>
            <person name="Ng V."/>
            <person name="Cullen D."/>
            <person name="Martin F."/>
            <person name="Rosso M.-N."/>
            <person name="Henrissat B."/>
            <person name="Hibbett D."/>
            <person name="Martinez A.T."/>
            <person name="Grigoriev I.V."/>
        </authorList>
    </citation>
    <scope>NUCLEOTIDE SEQUENCE</scope>
    <source>
        <strain evidence="7">AH 40177</strain>
    </source>
</reference>
<evidence type="ECO:0000256" key="3">
    <source>
        <dbReference type="PROSITE-ProRule" id="PRU00023"/>
    </source>
</evidence>
<dbReference type="InterPro" id="IPR002110">
    <property type="entry name" value="Ankyrin_rpt"/>
</dbReference>
<dbReference type="Pfam" id="PF12796">
    <property type="entry name" value="Ank_2"/>
    <property type="match status" value="3"/>
</dbReference>
<keyword evidence="8" id="KW-1185">Reference proteome</keyword>
<evidence type="ECO:0000256" key="4">
    <source>
        <dbReference type="SAM" id="MobiDB-lite"/>
    </source>
</evidence>
<evidence type="ECO:0000313" key="7">
    <source>
        <dbReference type="EMBL" id="KAF9060862.1"/>
    </source>
</evidence>
<sequence length="970" mass="107681">MYEPSSSRDPREQQVSPQAGTDRPGNMFANASNFTLVNPKFQAATTIINHPTGSTEPIRKWLKAPDPSTNFVAACDKRTPGTGDWIFSHPEFVKWSQGTPGLLWIQGKVGSGKTFLLAAIVQKLKADPGLLCCYYYFDNRDNSQIKTNARGLLKSLLLQMATRDEGIHHGQNLSPVYLVLDAMDVFKHLSHLRENLYMAVTSRYLAEASYGSTESIHLEVDFARSGFDQDVAQYIRDKLSYRKLNPELFTEIVDHLTQGAHGQFRWVDCQVTVLQRCVMPKAIKDALDKLPKTLEGTYTVAIGRLKKSEHLHDGVQLLMWLAYAFRPLSIEEVTDILAVDLDAQIFDPAARSLELETGIYDILDSTPITVDAKKIVQLAHNSVKEYLTQIKGQSQLSELIEINEHLANSTICQACLIYLLHLDSQGILPKYKQTLRELYPLALYASKGWASHMKRLDEAVPEHKPAKDLAITFLKDSSQLTYMNWIRIHNIDQEYSWERYNPTLGASEIQTPLYYMACLGLLSIAKHLLVENMADVNAKGGRYGTALMAAIRWENKDIIQLLLEHKADAAASEGNKDLVQLLLKYKADINALGRPYGTALHDVNAQGGKYGNTLQAAARRGNQHIVQLLLEYKADVNAPGGEYGSALQAASWRGNKRTVQLLLEHKADVNDQGGKYGTALQAATCWGDQHVVQLLLETNPNAKTQVPRIGNALLTAISNAQYMNLNEVDFLKIFDMGNVRSLELCVYEGGVHAQVKNLIHTAIRNRNKDIVQHLLEHNANVNVQGGRYGNALQAAIRKGNKDIVQLLLEYKADVNVQKGEYGGALHVATDRGNKDIVQLLLEHKAEVNAPVERFGSALQIAVVRENKDIVQLLLEHKADVNAQGGKYGNALQAAARWGNLHIVQLLLEHKADLNAQGGWYGNALCAAVSGPNNDILQLLLTHQAKNAHRACETALQSAVNVEHIVQISDS</sequence>
<name>A0A9P5PCW2_9AGAR</name>
<evidence type="ECO:0000256" key="2">
    <source>
        <dbReference type="ARBA" id="ARBA00023043"/>
    </source>
</evidence>
<accession>A0A9P5PCW2</accession>
<dbReference type="InterPro" id="IPR056884">
    <property type="entry name" value="NPHP3-like_N"/>
</dbReference>
<feature type="repeat" description="ANK" evidence="3">
    <location>
        <begin position="853"/>
        <end position="885"/>
    </location>
</feature>
<dbReference type="InterPro" id="IPR036770">
    <property type="entry name" value="Ankyrin_rpt-contain_sf"/>
</dbReference>
<dbReference type="PANTHER" id="PTHR24198">
    <property type="entry name" value="ANKYRIN REPEAT AND PROTEIN KINASE DOMAIN-CONTAINING PROTEIN"/>
    <property type="match status" value="1"/>
</dbReference>
<proteinExistence type="predicted"/>
<feature type="domain" description="Nephrocystin 3-like N-terminal" evidence="6">
    <location>
        <begin position="81"/>
        <end position="167"/>
    </location>
</feature>
<dbReference type="SUPFAM" id="SSF48403">
    <property type="entry name" value="Ankyrin repeat"/>
    <property type="match status" value="2"/>
</dbReference>
<organism evidence="7 8">
    <name type="scientific">Rhodocollybia butyracea</name>
    <dbReference type="NCBI Taxonomy" id="206335"/>
    <lineage>
        <taxon>Eukaryota</taxon>
        <taxon>Fungi</taxon>
        <taxon>Dikarya</taxon>
        <taxon>Basidiomycota</taxon>
        <taxon>Agaricomycotina</taxon>
        <taxon>Agaricomycetes</taxon>
        <taxon>Agaricomycetidae</taxon>
        <taxon>Agaricales</taxon>
        <taxon>Marasmiineae</taxon>
        <taxon>Omphalotaceae</taxon>
        <taxon>Rhodocollybia</taxon>
    </lineage>
</organism>
<dbReference type="Gene3D" id="3.40.50.300">
    <property type="entry name" value="P-loop containing nucleotide triphosphate hydrolases"/>
    <property type="match status" value="1"/>
</dbReference>
<evidence type="ECO:0000313" key="8">
    <source>
        <dbReference type="Proteomes" id="UP000772434"/>
    </source>
</evidence>